<evidence type="ECO:0000313" key="8">
    <source>
        <dbReference type="Proteomes" id="UP000044938"/>
    </source>
</evidence>
<dbReference type="Proteomes" id="UP000038802">
    <property type="component" value="Unassembled WGS sequence"/>
</dbReference>
<proteinExistence type="predicted"/>
<evidence type="ECO:0000313" key="6">
    <source>
        <dbReference type="EMBL" id="COX40963.1"/>
    </source>
</evidence>
<protein>
    <submittedName>
        <fullName evidence="5">Uncharacterized protein</fullName>
    </submittedName>
</protein>
<organism evidence="5 7">
    <name type="scientific">Mycobacterium tuberculosis</name>
    <dbReference type="NCBI Taxonomy" id="1773"/>
    <lineage>
        <taxon>Bacteria</taxon>
        <taxon>Bacillati</taxon>
        <taxon>Actinomycetota</taxon>
        <taxon>Actinomycetes</taxon>
        <taxon>Mycobacteriales</taxon>
        <taxon>Mycobacteriaceae</taxon>
        <taxon>Mycobacterium</taxon>
        <taxon>Mycobacterium tuberculosis complex</taxon>
    </lineage>
</organism>
<dbReference type="Proteomes" id="UP000044938">
    <property type="component" value="Unassembled WGS sequence"/>
</dbReference>
<gene>
    <name evidence="2" type="ORF">ERS007681_01893</name>
    <name evidence="3" type="ORF">ERS007688_01291</name>
    <name evidence="5" type="ORF">ERS007703_04675</name>
    <name evidence="4" type="ORF">ERS007720_00721</name>
    <name evidence="6" type="ORF">ERS007741_04344</name>
</gene>
<dbReference type="Proteomes" id="UP000048289">
    <property type="component" value="Unassembled WGS sequence"/>
</dbReference>
<evidence type="ECO:0000313" key="3">
    <source>
        <dbReference type="EMBL" id="CFE48936.1"/>
    </source>
</evidence>
<evidence type="ECO:0000313" key="5">
    <source>
        <dbReference type="EMBL" id="COX04694.1"/>
    </source>
</evidence>
<dbReference type="EMBL" id="CSAE01000888">
    <property type="protein sequence ID" value="COX04694.1"/>
    <property type="molecule type" value="Genomic_DNA"/>
</dbReference>
<dbReference type="Proteomes" id="UP000048600">
    <property type="component" value="Unassembled WGS sequence"/>
</dbReference>
<evidence type="ECO:0000313" key="10">
    <source>
        <dbReference type="Proteomes" id="UP000048289"/>
    </source>
</evidence>
<evidence type="ECO:0000313" key="11">
    <source>
        <dbReference type="Proteomes" id="UP000048600"/>
    </source>
</evidence>
<feature type="region of interest" description="Disordered" evidence="1">
    <location>
        <begin position="1"/>
        <end position="20"/>
    </location>
</feature>
<reference evidence="5" key="1">
    <citation type="submission" date="2015-03" db="EMBL/GenBank/DDBJ databases">
        <authorList>
            <person name="Murphy D."/>
        </authorList>
    </citation>
    <scope>NUCLEOTIDE SEQUENCE [LARGE SCALE GENOMIC DNA]</scope>
    <source>
        <strain evidence="5">K00500041</strain>
    </source>
</reference>
<dbReference type="EMBL" id="CSAJ01000058">
    <property type="protein sequence ID" value="COV68603.1"/>
    <property type="molecule type" value="Genomic_DNA"/>
</dbReference>
<evidence type="ECO:0000313" key="9">
    <source>
        <dbReference type="Proteomes" id="UP000046947"/>
    </source>
</evidence>
<dbReference type="Proteomes" id="UP000046947">
    <property type="component" value="Unassembled WGS sequence"/>
</dbReference>
<dbReference type="EMBL" id="CFOH01000158">
    <property type="protein sequence ID" value="CFE48936.1"/>
    <property type="molecule type" value="Genomic_DNA"/>
</dbReference>
<sequence length="252" mass="27368">MPTGLADLAPQSRGVDEPPDVTAQLDQRIHRVDGGARRLMDHRSLITREFVQQGALADVRLTDQRHPARTAARRRGLPHLGQRGEHPVEQVGHPPTVHRADRMRLTQAQRPQRRGVGFAFFAVDLVGGQEHRLAGSQQDTGRGLVGGGGTDTGVDHQDHRIRGAHGHRGLLGHQPLQALGIGLPSAGVLYDEPASGPQRVVADPVTRHAGNILHHRLAAAQDPVDQGGLADIGPADYRHHRRRSGLRDLRIV</sequence>
<evidence type="ECO:0000313" key="2">
    <source>
        <dbReference type="EMBL" id="CFE39513.1"/>
    </source>
</evidence>
<dbReference type="EMBL" id="CFOE01000215">
    <property type="protein sequence ID" value="CFE39513.1"/>
    <property type="molecule type" value="Genomic_DNA"/>
</dbReference>
<evidence type="ECO:0000256" key="1">
    <source>
        <dbReference type="SAM" id="MobiDB-lite"/>
    </source>
</evidence>
<evidence type="ECO:0000313" key="7">
    <source>
        <dbReference type="Proteomes" id="UP000038802"/>
    </source>
</evidence>
<reference evidence="7 8" key="2">
    <citation type="submission" date="2015-03" db="EMBL/GenBank/DDBJ databases">
        <authorList>
            <consortium name="Pathogen Informatics"/>
        </authorList>
    </citation>
    <scope>NUCLEOTIDE SEQUENCE [LARGE SCALE GENOMIC DNA]</scope>
    <source>
        <strain evidence="2 10">G09901357</strain>
        <strain evidence="3 9">H09601792</strain>
        <strain evidence="7">K00500041</strain>
        <strain evidence="4 8">M09401471</strain>
        <strain evidence="6 11">P00601463</strain>
    </source>
</reference>
<dbReference type="EMBL" id="CHKL01000880">
    <property type="protein sequence ID" value="COX40963.1"/>
    <property type="molecule type" value="Genomic_DNA"/>
</dbReference>
<accession>A0A0T7LFG2</accession>
<name>A0A0T7LFG2_MYCTX</name>
<dbReference type="AlphaFoldDB" id="A0A0T7LFG2"/>
<evidence type="ECO:0000313" key="4">
    <source>
        <dbReference type="EMBL" id="COV68603.1"/>
    </source>
</evidence>